<comment type="caution">
    <text evidence="4">The sequence shown here is derived from an EMBL/GenBank/DDBJ whole genome shotgun (WGS) entry which is preliminary data.</text>
</comment>
<accession>A0A1V3BXV6</accession>
<reference evidence="3 6" key="3">
    <citation type="submission" date="2020-07" db="EMBL/GenBank/DDBJ databases">
        <title>Sequencing the genomes of 1000 actinobacteria strains.</title>
        <authorList>
            <person name="Klenk H.-P."/>
        </authorList>
    </citation>
    <scope>NUCLEOTIDE SEQUENCE [LARGE SCALE GENOMIC DNA]</scope>
    <source>
        <strain evidence="3 6">DSM 45278</strain>
    </source>
</reference>
<reference evidence="5" key="1">
    <citation type="submission" date="2016-08" db="EMBL/GenBank/DDBJ databases">
        <authorList>
            <person name="Tokovenko B."/>
            <person name="Kalinowski J."/>
        </authorList>
    </citation>
    <scope>NUCLEOTIDE SEQUENCE [LARGE SCALE GENOMIC DNA]</scope>
    <source>
        <strain evidence="5">UTMC102</strain>
    </source>
</reference>
<dbReference type="STRING" id="501010.NOSIN_05145"/>
<dbReference type="Proteomes" id="UP000584931">
    <property type="component" value="Unassembled WGS sequence"/>
</dbReference>
<dbReference type="Pfam" id="PF08327">
    <property type="entry name" value="AHSA1"/>
    <property type="match status" value="1"/>
</dbReference>
<evidence type="ECO:0000313" key="4">
    <source>
        <dbReference type="EMBL" id="OOC53278.1"/>
    </source>
</evidence>
<reference evidence="4" key="2">
    <citation type="submission" date="2016-08" db="EMBL/GenBank/DDBJ databases">
        <authorList>
            <person name="Seilhamer J.J."/>
        </authorList>
    </citation>
    <scope>NUCLEOTIDE SEQUENCE [LARGE SCALE GENOMIC DNA]</scope>
    <source>
        <strain evidence="4">UTMC102</strain>
    </source>
</reference>
<dbReference type="InterPro" id="IPR023393">
    <property type="entry name" value="START-like_dom_sf"/>
</dbReference>
<evidence type="ECO:0000256" key="1">
    <source>
        <dbReference type="ARBA" id="ARBA00006817"/>
    </source>
</evidence>
<dbReference type="Proteomes" id="UP000189004">
    <property type="component" value="Unassembled WGS sequence"/>
</dbReference>
<accession>A0A7Y9XEW9</accession>
<dbReference type="InterPro" id="IPR013538">
    <property type="entry name" value="ASHA1/2-like_C"/>
</dbReference>
<dbReference type="Gene3D" id="3.30.530.20">
    <property type="match status" value="1"/>
</dbReference>
<dbReference type="CDD" id="cd08899">
    <property type="entry name" value="SRPBCC_CalC_Aha1-like_6"/>
    <property type="match status" value="1"/>
</dbReference>
<dbReference type="EMBL" id="MCOK01000001">
    <property type="protein sequence ID" value="OOC53278.1"/>
    <property type="molecule type" value="Genomic_DNA"/>
</dbReference>
<evidence type="ECO:0000313" key="3">
    <source>
        <dbReference type="EMBL" id="NYH54501.1"/>
    </source>
</evidence>
<name>A0A1V3BXV6_9ACTN</name>
<proteinExistence type="inferred from homology"/>
<sequence>MTTRVRVDTSTPGTPVLHFTRRYEHPRSAVWAALTTGEALSRWFPCQVEIDARRGGALTLTFPDEAPETAPITEFDPPRTLAFRWAGEDLRWTLEEDGEGCVLRLSNTVVDPAWTANTAAGWDVCLDALAAALDGRPRRAGAGPDEELIARYRTVLGTE</sequence>
<dbReference type="OrthoDB" id="9803476at2"/>
<dbReference type="SUPFAM" id="SSF55961">
    <property type="entry name" value="Bet v1-like"/>
    <property type="match status" value="1"/>
</dbReference>
<evidence type="ECO:0000259" key="2">
    <source>
        <dbReference type="Pfam" id="PF08327"/>
    </source>
</evidence>
<dbReference type="AlphaFoldDB" id="A0A1V3BXV6"/>
<protein>
    <submittedName>
        <fullName evidence="4">ATPase</fullName>
    </submittedName>
    <submittedName>
        <fullName evidence="3">Uncharacterized protein YndB with AHSA1/START domain</fullName>
    </submittedName>
</protein>
<keyword evidence="5" id="KW-1185">Reference proteome</keyword>
<dbReference type="RefSeq" id="WP_077689640.1">
    <property type="nucleotide sequence ID" value="NZ_JACCHL010000001.1"/>
</dbReference>
<feature type="domain" description="Activator of Hsp90 ATPase homologue 1/2-like C-terminal" evidence="2">
    <location>
        <begin position="25"/>
        <end position="133"/>
    </location>
</feature>
<dbReference type="EMBL" id="JACCHL010000001">
    <property type="protein sequence ID" value="NYH54501.1"/>
    <property type="molecule type" value="Genomic_DNA"/>
</dbReference>
<evidence type="ECO:0000313" key="6">
    <source>
        <dbReference type="Proteomes" id="UP000584931"/>
    </source>
</evidence>
<gene>
    <name evidence="3" type="ORF">HNR06_004090</name>
    <name evidence="4" type="ORF">NOSIN_05145</name>
</gene>
<evidence type="ECO:0000313" key="5">
    <source>
        <dbReference type="Proteomes" id="UP000189004"/>
    </source>
</evidence>
<comment type="similarity">
    <text evidence="1">Belongs to the AHA1 family.</text>
</comment>
<organism evidence="4 5">
    <name type="scientific">Nocardiopsis sinuspersici</name>
    <dbReference type="NCBI Taxonomy" id="501010"/>
    <lineage>
        <taxon>Bacteria</taxon>
        <taxon>Bacillati</taxon>
        <taxon>Actinomycetota</taxon>
        <taxon>Actinomycetes</taxon>
        <taxon>Streptosporangiales</taxon>
        <taxon>Nocardiopsidaceae</taxon>
        <taxon>Nocardiopsis</taxon>
    </lineage>
</organism>